<evidence type="ECO:0000256" key="4">
    <source>
        <dbReference type="ARBA" id="ARBA00022989"/>
    </source>
</evidence>
<gene>
    <name evidence="7" type="ORF">Raf01_06320</name>
</gene>
<feature type="transmembrane region" description="Helical" evidence="6">
    <location>
        <begin position="304"/>
        <end position="325"/>
    </location>
</feature>
<reference evidence="7" key="1">
    <citation type="submission" date="2021-01" db="EMBL/GenBank/DDBJ databases">
        <title>Whole genome shotgun sequence of Rugosimonospora africana NBRC 104875.</title>
        <authorList>
            <person name="Komaki H."/>
            <person name="Tamura T."/>
        </authorList>
    </citation>
    <scope>NUCLEOTIDE SEQUENCE</scope>
    <source>
        <strain evidence="7">NBRC 104875</strain>
    </source>
</reference>
<sequence length="344" mass="35690">MVVPPVTLAVLAAVGVGIFPRFANYSQAWSSALRIPPSALIGLAAAAAVNIAVGAWPLQAALPGLRYRPAFVVGQTSFAVSNTVPAGGAIGLGVEYDMLESYGFAAGPAASAAAISSVFNVFATLFMPIVGILALLIEGEAGWNFVLIAIIGVLTVGFALGAFAVILRSVQGARRVGRLADRAVNATLRRLRRGRTVDLAGKILDFRSGVIEVMKRRPVAVPLSTLLPQFTSWAVLYVALRGLEARTPNGFSLSWPESLAAFSFAAVVSFIPITAGGLGTVDAALTGLLAAFGATGSQALAVDLVWRTATFVPQVVVGALMFLLWETTAGRRRHAGGRGTTTKS</sequence>
<keyword evidence="5 6" id="KW-0472">Membrane</keyword>
<feature type="transmembrane region" description="Helical" evidence="6">
    <location>
        <begin position="259"/>
        <end position="292"/>
    </location>
</feature>
<evidence type="ECO:0000313" key="7">
    <source>
        <dbReference type="EMBL" id="GIH12460.1"/>
    </source>
</evidence>
<feature type="transmembrane region" description="Helical" evidence="6">
    <location>
        <begin position="143"/>
        <end position="167"/>
    </location>
</feature>
<dbReference type="GO" id="GO:0005886">
    <property type="term" value="C:plasma membrane"/>
    <property type="evidence" value="ECO:0007669"/>
    <property type="project" value="UniProtKB-SubCell"/>
</dbReference>
<evidence type="ECO:0000256" key="6">
    <source>
        <dbReference type="SAM" id="Phobius"/>
    </source>
</evidence>
<comment type="caution">
    <text evidence="7">The sequence shown here is derived from an EMBL/GenBank/DDBJ whole genome shotgun (WGS) entry which is preliminary data.</text>
</comment>
<keyword evidence="2" id="KW-1003">Cell membrane</keyword>
<feature type="transmembrane region" description="Helical" evidence="6">
    <location>
        <begin position="118"/>
        <end position="137"/>
    </location>
</feature>
<keyword evidence="4 6" id="KW-1133">Transmembrane helix</keyword>
<name>A0A8J3VMZ5_9ACTN</name>
<dbReference type="Proteomes" id="UP000642748">
    <property type="component" value="Unassembled WGS sequence"/>
</dbReference>
<keyword evidence="8" id="KW-1185">Reference proteome</keyword>
<evidence type="ECO:0000256" key="3">
    <source>
        <dbReference type="ARBA" id="ARBA00022692"/>
    </source>
</evidence>
<dbReference type="PANTHER" id="PTHR39087">
    <property type="entry name" value="UPF0104 MEMBRANE PROTEIN MJ1595"/>
    <property type="match status" value="1"/>
</dbReference>
<evidence type="ECO:0000313" key="8">
    <source>
        <dbReference type="Proteomes" id="UP000642748"/>
    </source>
</evidence>
<keyword evidence="3 6" id="KW-0812">Transmembrane</keyword>
<comment type="subcellular location">
    <subcellularLocation>
        <location evidence="1">Cell membrane</location>
        <topology evidence="1">Multi-pass membrane protein</topology>
    </subcellularLocation>
</comment>
<dbReference type="PANTHER" id="PTHR39087:SF2">
    <property type="entry name" value="UPF0104 MEMBRANE PROTEIN MJ1595"/>
    <property type="match status" value="1"/>
</dbReference>
<dbReference type="Pfam" id="PF03706">
    <property type="entry name" value="LPG_synthase_TM"/>
    <property type="match status" value="1"/>
</dbReference>
<evidence type="ECO:0008006" key="9">
    <source>
        <dbReference type="Google" id="ProtNLM"/>
    </source>
</evidence>
<accession>A0A8J3VMZ5</accession>
<dbReference type="RefSeq" id="WP_203916185.1">
    <property type="nucleotide sequence ID" value="NZ_BONZ01000007.1"/>
</dbReference>
<organism evidence="7 8">
    <name type="scientific">Rugosimonospora africana</name>
    <dbReference type="NCBI Taxonomy" id="556532"/>
    <lineage>
        <taxon>Bacteria</taxon>
        <taxon>Bacillati</taxon>
        <taxon>Actinomycetota</taxon>
        <taxon>Actinomycetes</taxon>
        <taxon>Micromonosporales</taxon>
        <taxon>Micromonosporaceae</taxon>
        <taxon>Rugosimonospora</taxon>
    </lineage>
</organism>
<dbReference type="AlphaFoldDB" id="A0A8J3VMZ5"/>
<dbReference type="NCBIfam" id="TIGR00374">
    <property type="entry name" value="flippase-like domain"/>
    <property type="match status" value="1"/>
</dbReference>
<feature type="transmembrane region" description="Helical" evidence="6">
    <location>
        <begin position="38"/>
        <end position="58"/>
    </location>
</feature>
<dbReference type="InterPro" id="IPR022791">
    <property type="entry name" value="L-PG_synthase/AglD"/>
</dbReference>
<evidence type="ECO:0000256" key="5">
    <source>
        <dbReference type="ARBA" id="ARBA00023136"/>
    </source>
</evidence>
<dbReference type="EMBL" id="BONZ01000007">
    <property type="protein sequence ID" value="GIH12460.1"/>
    <property type="molecule type" value="Genomic_DNA"/>
</dbReference>
<evidence type="ECO:0000256" key="2">
    <source>
        <dbReference type="ARBA" id="ARBA00022475"/>
    </source>
</evidence>
<evidence type="ECO:0000256" key="1">
    <source>
        <dbReference type="ARBA" id="ARBA00004651"/>
    </source>
</evidence>
<protein>
    <recommendedName>
        <fullName evidence="9">Flippase-like domain-containing protein</fullName>
    </recommendedName>
</protein>
<proteinExistence type="predicted"/>